<accession>A0A366LDF7</accession>
<dbReference type="AlphaFoldDB" id="A0A366LDF7"/>
<name>A0A366LDF7_9SPHI</name>
<keyword evidence="2" id="KW-1185">Reference proteome</keyword>
<evidence type="ECO:0008006" key="3">
    <source>
        <dbReference type="Google" id="ProtNLM"/>
    </source>
</evidence>
<dbReference type="Proteomes" id="UP000252081">
    <property type="component" value="Unassembled WGS sequence"/>
</dbReference>
<gene>
    <name evidence="1" type="ORF">DRW42_00595</name>
</gene>
<dbReference type="EMBL" id="QNQU01000001">
    <property type="protein sequence ID" value="RBQ11810.1"/>
    <property type="molecule type" value="Genomic_DNA"/>
</dbReference>
<reference evidence="1 2" key="1">
    <citation type="submission" date="2018-07" db="EMBL/GenBank/DDBJ databases">
        <title>A draft genome of a endophytic bacteria, a new species of Pedobacter.</title>
        <authorList>
            <person name="Zhang Z.D."/>
            <person name="Chen Z.J."/>
        </authorList>
    </citation>
    <scope>NUCLEOTIDE SEQUENCE [LARGE SCALE GENOMIC DNA]</scope>
    <source>
        <strain evidence="1 2">RS10</strain>
    </source>
</reference>
<protein>
    <recommendedName>
        <fullName evidence="3">DUF4926 domain-containing protein</fullName>
    </recommendedName>
</protein>
<comment type="caution">
    <text evidence="1">The sequence shown here is derived from an EMBL/GenBank/DDBJ whole genome shotgun (WGS) entry which is preliminary data.</text>
</comment>
<proteinExistence type="predicted"/>
<evidence type="ECO:0000313" key="2">
    <source>
        <dbReference type="Proteomes" id="UP000252081"/>
    </source>
</evidence>
<dbReference type="OrthoDB" id="772166at2"/>
<sequence>MIKLAYDTPISRLEKIKIGDEVMDEYQSSGKVTMIKKNISGEFTEFIFLLDSKQTIFIMCAGA</sequence>
<dbReference type="RefSeq" id="WP_113946890.1">
    <property type="nucleotide sequence ID" value="NZ_QNQU01000001.1"/>
</dbReference>
<evidence type="ECO:0000313" key="1">
    <source>
        <dbReference type="EMBL" id="RBQ11810.1"/>
    </source>
</evidence>
<organism evidence="1 2">
    <name type="scientific">Pedobacter miscanthi</name>
    <dbReference type="NCBI Taxonomy" id="2259170"/>
    <lineage>
        <taxon>Bacteria</taxon>
        <taxon>Pseudomonadati</taxon>
        <taxon>Bacteroidota</taxon>
        <taxon>Sphingobacteriia</taxon>
        <taxon>Sphingobacteriales</taxon>
        <taxon>Sphingobacteriaceae</taxon>
        <taxon>Pedobacter</taxon>
    </lineage>
</organism>